<protein>
    <submittedName>
        <fullName evidence="1">Uncharacterized protein</fullName>
    </submittedName>
</protein>
<gene>
    <name evidence="1" type="ORF">SR894_08575</name>
</gene>
<proteinExistence type="predicted"/>
<dbReference type="Proteomes" id="UP001324794">
    <property type="component" value="Chromosome"/>
</dbReference>
<keyword evidence="2" id="KW-1185">Reference proteome</keyword>
<dbReference type="EMBL" id="CP140255">
    <property type="protein sequence ID" value="WQH14578.1"/>
    <property type="molecule type" value="Genomic_DNA"/>
</dbReference>
<dbReference type="RefSeq" id="WP_223288840.1">
    <property type="nucleotide sequence ID" value="NZ_CP140255.1"/>
</dbReference>
<name>A0ABZ0YQY4_9GAMM</name>
<reference evidence="1 2" key="1">
    <citation type="submission" date="2023-11" db="EMBL/GenBank/DDBJ databases">
        <title>MicrobeMod: A computational toolkit for identifying prokaryotic methylation and restriction-modification with nanopore sequencing.</title>
        <authorList>
            <person name="Crits-Christoph A."/>
            <person name="Kang S.C."/>
            <person name="Lee H."/>
            <person name="Ostrov N."/>
        </authorList>
    </citation>
    <scope>NUCLEOTIDE SEQUENCE [LARGE SCALE GENOMIC DNA]</scope>
    <source>
        <strain evidence="1 2">ATCC BAA-805</strain>
    </source>
</reference>
<accession>A0ABZ0YQY4</accession>
<evidence type="ECO:0000313" key="1">
    <source>
        <dbReference type="EMBL" id="WQH14578.1"/>
    </source>
</evidence>
<sequence length="81" mass="9015">MSSPSKTPTSWHIHMPIKTLLRYGDKRLGEIVTHPKGVDGARAELRQMRAEGREFLVCDSNCNKRKPDGSCAGHPVENEDA</sequence>
<organism evidence="1 2">
    <name type="scientific">Vreelandella neptunia</name>
    <dbReference type="NCBI Taxonomy" id="115551"/>
    <lineage>
        <taxon>Bacteria</taxon>
        <taxon>Pseudomonadati</taxon>
        <taxon>Pseudomonadota</taxon>
        <taxon>Gammaproteobacteria</taxon>
        <taxon>Oceanospirillales</taxon>
        <taxon>Halomonadaceae</taxon>
        <taxon>Vreelandella</taxon>
    </lineage>
</organism>
<evidence type="ECO:0000313" key="2">
    <source>
        <dbReference type="Proteomes" id="UP001324794"/>
    </source>
</evidence>